<evidence type="ECO:0000313" key="3">
    <source>
        <dbReference type="Proteomes" id="UP000735302"/>
    </source>
</evidence>
<dbReference type="Pfam" id="PF13725">
    <property type="entry name" value="tRNA_bind_2"/>
    <property type="match status" value="1"/>
</dbReference>
<keyword evidence="3" id="KW-1185">Reference proteome</keyword>
<dbReference type="GO" id="GO:1904812">
    <property type="term" value="P:rRNA acetylation involved in maturation of SSU-rRNA"/>
    <property type="evidence" value="ECO:0007669"/>
    <property type="project" value="TreeGrafter"/>
</dbReference>
<evidence type="ECO:0000313" key="2">
    <source>
        <dbReference type="EMBL" id="GFN95563.1"/>
    </source>
</evidence>
<proteinExistence type="predicted"/>
<dbReference type="AlphaFoldDB" id="A0AAV3ZJR6"/>
<dbReference type="GO" id="GO:0030686">
    <property type="term" value="C:90S preribosome"/>
    <property type="evidence" value="ECO:0007669"/>
    <property type="project" value="TreeGrafter"/>
</dbReference>
<sequence length="115" mass="13009">MSETKLVNVTQFDLFHDKFIPVCNFALCCILHGPINSIAKALSKEQLEQHVSPYDIGRLELYASNMADYHLVVDLLPCLARLFFTGQLQARPLHLSVVQKPFCSGAQMEEDDSQR</sequence>
<dbReference type="Proteomes" id="UP000735302">
    <property type="component" value="Unassembled WGS sequence"/>
</dbReference>
<name>A0AAV3ZJR6_9GAST</name>
<organism evidence="2 3">
    <name type="scientific">Plakobranchus ocellatus</name>
    <dbReference type="NCBI Taxonomy" id="259542"/>
    <lineage>
        <taxon>Eukaryota</taxon>
        <taxon>Metazoa</taxon>
        <taxon>Spiralia</taxon>
        <taxon>Lophotrochozoa</taxon>
        <taxon>Mollusca</taxon>
        <taxon>Gastropoda</taxon>
        <taxon>Heterobranchia</taxon>
        <taxon>Euthyneura</taxon>
        <taxon>Panpulmonata</taxon>
        <taxon>Sacoglossa</taxon>
        <taxon>Placobranchoidea</taxon>
        <taxon>Plakobranchidae</taxon>
        <taxon>Plakobranchus</taxon>
    </lineage>
</organism>
<comment type="caution">
    <text evidence="2">The sequence shown here is derived from an EMBL/GenBank/DDBJ whole genome shotgun (WGS) entry which is preliminary data.</text>
</comment>
<feature type="domain" description="Possible tRNA binding" evidence="1">
    <location>
        <begin position="39"/>
        <end position="100"/>
    </location>
</feature>
<dbReference type="PANTHER" id="PTHR10925:SF5">
    <property type="entry name" value="RNA CYTIDINE ACETYLTRANSFERASE"/>
    <property type="match status" value="1"/>
</dbReference>
<protein>
    <submittedName>
        <fullName evidence="2">RNA cytidine acetyltransferase</fullName>
    </submittedName>
</protein>
<gene>
    <name evidence="2" type="ORF">PoB_002206900</name>
</gene>
<dbReference type="EMBL" id="BLXT01002515">
    <property type="protein sequence ID" value="GFN95563.1"/>
    <property type="molecule type" value="Genomic_DNA"/>
</dbReference>
<evidence type="ECO:0000259" key="1">
    <source>
        <dbReference type="Pfam" id="PF13725"/>
    </source>
</evidence>
<reference evidence="2 3" key="1">
    <citation type="journal article" date="2021" name="Elife">
        <title>Chloroplast acquisition without the gene transfer in kleptoplastic sea slugs, Plakobranchus ocellatus.</title>
        <authorList>
            <person name="Maeda T."/>
            <person name="Takahashi S."/>
            <person name="Yoshida T."/>
            <person name="Shimamura S."/>
            <person name="Takaki Y."/>
            <person name="Nagai Y."/>
            <person name="Toyoda A."/>
            <person name="Suzuki Y."/>
            <person name="Arimoto A."/>
            <person name="Ishii H."/>
            <person name="Satoh N."/>
            <person name="Nishiyama T."/>
            <person name="Hasebe M."/>
            <person name="Maruyama T."/>
            <person name="Minagawa J."/>
            <person name="Obokata J."/>
            <person name="Shigenobu S."/>
        </authorList>
    </citation>
    <scope>NUCLEOTIDE SEQUENCE [LARGE SCALE GENOMIC DNA]</scope>
</reference>
<dbReference type="GO" id="GO:0000049">
    <property type="term" value="F:tRNA binding"/>
    <property type="evidence" value="ECO:0007669"/>
    <property type="project" value="TreeGrafter"/>
</dbReference>
<dbReference type="GO" id="GO:0005730">
    <property type="term" value="C:nucleolus"/>
    <property type="evidence" value="ECO:0007669"/>
    <property type="project" value="TreeGrafter"/>
</dbReference>
<dbReference type="GO" id="GO:1990883">
    <property type="term" value="F:18S rRNA cytidine N-acetyltransferase activity"/>
    <property type="evidence" value="ECO:0007669"/>
    <property type="project" value="TreeGrafter"/>
</dbReference>
<dbReference type="InterPro" id="IPR027992">
    <property type="entry name" value="tRNA_bind_dom"/>
</dbReference>
<dbReference type="PANTHER" id="PTHR10925">
    <property type="entry name" value="N-ACETYLTRANSFERASE 10"/>
    <property type="match status" value="1"/>
</dbReference>
<accession>A0AAV3ZJR6</accession>
<dbReference type="InterPro" id="IPR032672">
    <property type="entry name" value="TmcA/NAT10/Kre33"/>
</dbReference>